<dbReference type="EMBL" id="MFTO01000013">
    <property type="protein sequence ID" value="OGI63720.1"/>
    <property type="molecule type" value="Genomic_DNA"/>
</dbReference>
<dbReference type="PANTHER" id="PTHR43611:SF3">
    <property type="entry name" value="FLAVIN MONONUCLEOTIDE HYDROLASE 1, CHLOROPLATIC"/>
    <property type="match status" value="1"/>
</dbReference>
<organism evidence="1 2">
    <name type="scientific">Candidatus Nomurabacteria bacterium RIFCSPHIGHO2_01_FULL_40_20</name>
    <dbReference type="NCBI Taxonomy" id="1801738"/>
    <lineage>
        <taxon>Bacteria</taxon>
        <taxon>Candidatus Nomuraibacteriota</taxon>
    </lineage>
</organism>
<dbReference type="Gene3D" id="3.40.50.1000">
    <property type="entry name" value="HAD superfamily/HAD-like"/>
    <property type="match status" value="1"/>
</dbReference>
<dbReference type="AlphaFoldDB" id="A0A1F6V209"/>
<proteinExistence type="predicted"/>
<dbReference type="Gene3D" id="1.10.150.240">
    <property type="entry name" value="Putative phosphatase, domain 2"/>
    <property type="match status" value="1"/>
</dbReference>
<dbReference type="SFLD" id="SFLDS00003">
    <property type="entry name" value="Haloacid_Dehalogenase"/>
    <property type="match status" value="1"/>
</dbReference>
<dbReference type="CDD" id="cd02603">
    <property type="entry name" value="HAD_sEH-N_like"/>
    <property type="match status" value="1"/>
</dbReference>
<dbReference type="InterPro" id="IPR023198">
    <property type="entry name" value="PGP-like_dom2"/>
</dbReference>
<evidence type="ECO:0000313" key="1">
    <source>
        <dbReference type="EMBL" id="OGI63720.1"/>
    </source>
</evidence>
<dbReference type="SUPFAM" id="SSF56784">
    <property type="entry name" value="HAD-like"/>
    <property type="match status" value="1"/>
</dbReference>
<protein>
    <recommendedName>
        <fullName evidence="3">HAD family hydrolase</fullName>
    </recommendedName>
</protein>
<gene>
    <name evidence="1" type="ORF">A2733_01995</name>
</gene>
<dbReference type="InterPro" id="IPR036412">
    <property type="entry name" value="HAD-like_sf"/>
</dbReference>
<sequence length="190" mass="21900">MNYKAIIFDFYGVVSSEVGIVWLKSKFGDEKAKEIEKRYGPIADKEEITEEELFEAMGKLAQEDPKEVRKAWLKLAVINRGVIELIKKLKANYKIILLSNATRPFFEQLMEENNLKKLFDDIVVSFEIKAIKPEPKIYRIALERSGLSPEETIFIDDREENIKASEALGIKSILFIDTESLEIELRELGI</sequence>
<dbReference type="SFLD" id="SFLDG01129">
    <property type="entry name" value="C1.5:_HAD__Beta-PGM__Phosphata"/>
    <property type="match status" value="1"/>
</dbReference>
<name>A0A1F6V209_9BACT</name>
<comment type="caution">
    <text evidence="1">The sequence shown here is derived from an EMBL/GenBank/DDBJ whole genome shotgun (WGS) entry which is preliminary data.</text>
</comment>
<accession>A0A1F6V209</accession>
<dbReference type="PANTHER" id="PTHR43611">
    <property type="entry name" value="ALPHA-D-GLUCOSE 1-PHOSPHATE PHOSPHATASE"/>
    <property type="match status" value="1"/>
</dbReference>
<dbReference type="NCBIfam" id="TIGR01549">
    <property type="entry name" value="HAD-SF-IA-v1"/>
    <property type="match status" value="1"/>
</dbReference>
<evidence type="ECO:0000313" key="2">
    <source>
        <dbReference type="Proteomes" id="UP000178985"/>
    </source>
</evidence>
<dbReference type="InterPro" id="IPR006439">
    <property type="entry name" value="HAD-SF_hydro_IA"/>
</dbReference>
<evidence type="ECO:0008006" key="3">
    <source>
        <dbReference type="Google" id="ProtNLM"/>
    </source>
</evidence>
<dbReference type="PRINTS" id="PR00413">
    <property type="entry name" value="HADHALOGNASE"/>
</dbReference>
<dbReference type="Pfam" id="PF13419">
    <property type="entry name" value="HAD_2"/>
    <property type="match status" value="1"/>
</dbReference>
<dbReference type="Proteomes" id="UP000178985">
    <property type="component" value="Unassembled WGS sequence"/>
</dbReference>
<reference evidence="1 2" key="1">
    <citation type="journal article" date="2016" name="Nat. Commun.">
        <title>Thousands of microbial genomes shed light on interconnected biogeochemical processes in an aquifer system.</title>
        <authorList>
            <person name="Anantharaman K."/>
            <person name="Brown C.T."/>
            <person name="Hug L.A."/>
            <person name="Sharon I."/>
            <person name="Castelle C.J."/>
            <person name="Probst A.J."/>
            <person name="Thomas B.C."/>
            <person name="Singh A."/>
            <person name="Wilkins M.J."/>
            <person name="Karaoz U."/>
            <person name="Brodie E.L."/>
            <person name="Williams K.H."/>
            <person name="Hubbard S.S."/>
            <person name="Banfield J.F."/>
        </authorList>
    </citation>
    <scope>NUCLEOTIDE SEQUENCE [LARGE SCALE GENOMIC DNA]</scope>
</reference>
<dbReference type="InterPro" id="IPR041492">
    <property type="entry name" value="HAD_2"/>
</dbReference>
<dbReference type="NCBIfam" id="TIGR01509">
    <property type="entry name" value="HAD-SF-IA-v3"/>
    <property type="match status" value="1"/>
</dbReference>
<dbReference type="InterPro" id="IPR023214">
    <property type="entry name" value="HAD_sf"/>
</dbReference>